<keyword evidence="1" id="KW-0812">Transmembrane</keyword>
<dbReference type="EMBL" id="JAFHKS010000044">
    <property type="protein sequence ID" value="MBN3546327.1"/>
    <property type="molecule type" value="Genomic_DNA"/>
</dbReference>
<keyword evidence="1" id="KW-1133">Transmembrane helix</keyword>
<gene>
    <name evidence="2" type="ORF">JYA64_13560</name>
</gene>
<keyword evidence="3" id="KW-1185">Reference proteome</keyword>
<evidence type="ECO:0000313" key="3">
    <source>
        <dbReference type="Proteomes" id="UP001319060"/>
    </source>
</evidence>
<protein>
    <submittedName>
        <fullName evidence="2">Uncharacterized protein</fullName>
    </submittedName>
</protein>
<feature type="transmembrane region" description="Helical" evidence="1">
    <location>
        <begin position="135"/>
        <end position="156"/>
    </location>
</feature>
<feature type="transmembrane region" description="Helical" evidence="1">
    <location>
        <begin position="37"/>
        <end position="56"/>
    </location>
</feature>
<name>A0ABS2ZF81_9BACL</name>
<evidence type="ECO:0000256" key="1">
    <source>
        <dbReference type="SAM" id="Phobius"/>
    </source>
</evidence>
<comment type="caution">
    <text evidence="2">The sequence shown here is derived from an EMBL/GenBank/DDBJ whole genome shotgun (WGS) entry which is preliminary data.</text>
</comment>
<dbReference type="RefSeq" id="WP_188400668.1">
    <property type="nucleotide sequence ID" value="NZ_BMCE01000001.1"/>
</dbReference>
<feature type="transmembrane region" description="Helical" evidence="1">
    <location>
        <begin position="76"/>
        <end position="97"/>
    </location>
</feature>
<accession>A0ABS2ZF81</accession>
<reference evidence="2 3" key="1">
    <citation type="submission" date="2021-01" db="EMBL/GenBank/DDBJ databases">
        <title>Genome Sequencing of Type Strains.</title>
        <authorList>
            <person name="Lemaire J.F."/>
            <person name="Inderbitzin P."/>
            <person name="Collins S.B."/>
            <person name="Wespe N."/>
            <person name="Knight-Connoni V."/>
        </authorList>
    </citation>
    <scope>NUCLEOTIDE SEQUENCE [LARGE SCALE GENOMIC DNA]</scope>
    <source>
        <strain evidence="2 3">DSM 14730</strain>
    </source>
</reference>
<dbReference type="Proteomes" id="UP001319060">
    <property type="component" value="Unassembled WGS sequence"/>
</dbReference>
<feature type="transmembrane region" description="Helical" evidence="1">
    <location>
        <begin position="12"/>
        <end position="28"/>
    </location>
</feature>
<proteinExistence type="predicted"/>
<evidence type="ECO:0000313" key="2">
    <source>
        <dbReference type="EMBL" id="MBN3546327.1"/>
    </source>
</evidence>
<feature type="transmembrane region" description="Helical" evidence="1">
    <location>
        <begin position="104"/>
        <end position="123"/>
    </location>
</feature>
<keyword evidence="1" id="KW-0472">Membrane</keyword>
<organism evidence="2 3">
    <name type="scientific">Fictibacillus barbaricus</name>
    <dbReference type="NCBI Taxonomy" id="182136"/>
    <lineage>
        <taxon>Bacteria</taxon>
        <taxon>Bacillati</taxon>
        <taxon>Bacillota</taxon>
        <taxon>Bacilli</taxon>
        <taxon>Bacillales</taxon>
        <taxon>Fictibacillaceae</taxon>
        <taxon>Fictibacillus</taxon>
    </lineage>
</organism>
<sequence length="169" mass="19917">MRLPETFNSNEWFIIAVCIILITLSFLLKRSFLFSQIIVIFTVNFFLAASLDHILSGPPYDLYDIMDMPEFEIFDLVMYLLVYPLSGYLFICFFSIFIEKGFPVIVFLFMSTLTTVGLEWISVQFHVYKHLNWTYFYSFISYLGIFSINIALYFWFANENNSIHKSANS</sequence>